<keyword evidence="7" id="KW-1185">Reference proteome</keyword>
<dbReference type="InterPro" id="IPR010982">
    <property type="entry name" value="Lambda_DNA-bd_dom_sf"/>
</dbReference>
<dbReference type="Gene3D" id="1.10.260.40">
    <property type="entry name" value="lambda repressor-like DNA-binding domains"/>
    <property type="match status" value="1"/>
</dbReference>
<dbReference type="Pfam" id="PF13377">
    <property type="entry name" value="Peripla_BP_3"/>
    <property type="match status" value="1"/>
</dbReference>
<dbReference type="Proteomes" id="UP000199158">
    <property type="component" value="Unassembled WGS sequence"/>
</dbReference>
<proteinExistence type="predicted"/>
<evidence type="ECO:0000256" key="4">
    <source>
        <dbReference type="ARBA" id="ARBA00023163"/>
    </source>
</evidence>
<dbReference type="InterPro" id="IPR028082">
    <property type="entry name" value="Peripla_BP_I"/>
</dbReference>
<evidence type="ECO:0000256" key="1">
    <source>
        <dbReference type="ARBA" id="ARBA00022491"/>
    </source>
</evidence>
<dbReference type="SUPFAM" id="SSF47413">
    <property type="entry name" value="lambda repressor-like DNA-binding domains"/>
    <property type="match status" value="1"/>
</dbReference>
<evidence type="ECO:0000313" key="7">
    <source>
        <dbReference type="Proteomes" id="UP000199158"/>
    </source>
</evidence>
<accession>A0A1H7Z592</accession>
<evidence type="ECO:0000256" key="2">
    <source>
        <dbReference type="ARBA" id="ARBA00023015"/>
    </source>
</evidence>
<dbReference type="CDD" id="cd01392">
    <property type="entry name" value="HTH_LacI"/>
    <property type="match status" value="1"/>
</dbReference>
<organism evidence="6 7">
    <name type="scientific">Hydrogenoanaerobacterium saccharovorans</name>
    <dbReference type="NCBI Taxonomy" id="474960"/>
    <lineage>
        <taxon>Bacteria</taxon>
        <taxon>Bacillati</taxon>
        <taxon>Bacillota</taxon>
        <taxon>Clostridia</taxon>
        <taxon>Eubacteriales</taxon>
        <taxon>Oscillospiraceae</taxon>
        <taxon>Hydrogenoanaerobacterium</taxon>
    </lineage>
</organism>
<dbReference type="OrthoDB" id="9789891at2"/>
<evidence type="ECO:0000256" key="3">
    <source>
        <dbReference type="ARBA" id="ARBA00023125"/>
    </source>
</evidence>
<evidence type="ECO:0000259" key="5">
    <source>
        <dbReference type="PROSITE" id="PS50932"/>
    </source>
</evidence>
<dbReference type="PROSITE" id="PS50932">
    <property type="entry name" value="HTH_LACI_2"/>
    <property type="match status" value="1"/>
</dbReference>
<reference evidence="6 7" key="1">
    <citation type="submission" date="2016-10" db="EMBL/GenBank/DDBJ databases">
        <authorList>
            <person name="de Groot N.N."/>
        </authorList>
    </citation>
    <scope>NUCLEOTIDE SEQUENCE [LARGE SCALE GENOMIC DNA]</scope>
    <source>
        <strain evidence="6 7">CGMCC 1.5070</strain>
    </source>
</reference>
<dbReference type="EMBL" id="FOCG01000001">
    <property type="protein sequence ID" value="SEM52708.1"/>
    <property type="molecule type" value="Genomic_DNA"/>
</dbReference>
<dbReference type="GO" id="GO:0003700">
    <property type="term" value="F:DNA-binding transcription factor activity"/>
    <property type="evidence" value="ECO:0007669"/>
    <property type="project" value="TreeGrafter"/>
</dbReference>
<dbReference type="PANTHER" id="PTHR30146:SF148">
    <property type="entry name" value="HTH-TYPE TRANSCRIPTIONAL REPRESSOR PURR-RELATED"/>
    <property type="match status" value="1"/>
</dbReference>
<dbReference type="InterPro" id="IPR000843">
    <property type="entry name" value="HTH_LacI"/>
</dbReference>
<dbReference type="GO" id="GO:0000976">
    <property type="term" value="F:transcription cis-regulatory region binding"/>
    <property type="evidence" value="ECO:0007669"/>
    <property type="project" value="TreeGrafter"/>
</dbReference>
<keyword evidence="3" id="KW-0238">DNA-binding</keyword>
<keyword evidence="1" id="KW-0678">Repressor</keyword>
<dbReference type="RefSeq" id="WP_092751144.1">
    <property type="nucleotide sequence ID" value="NZ_FOCG01000001.1"/>
</dbReference>
<dbReference type="SMART" id="SM00354">
    <property type="entry name" value="HTH_LACI"/>
    <property type="match status" value="1"/>
</dbReference>
<keyword evidence="4" id="KW-0804">Transcription</keyword>
<gene>
    <name evidence="6" type="ORF">SAMN05216180_0410</name>
</gene>
<dbReference type="SUPFAM" id="SSF53822">
    <property type="entry name" value="Periplasmic binding protein-like I"/>
    <property type="match status" value="1"/>
</dbReference>
<dbReference type="InterPro" id="IPR046335">
    <property type="entry name" value="LacI/GalR-like_sensor"/>
</dbReference>
<sequence>MAATIRDVARVSGLSIGTVSKFINGGKVKENNRILIENAIKELDFRPNSLAKGLKSAKSYTVGVIVPSLLSTYTAVVVSAIEKYLQELGYSSVICACQLDEEVELNKAQFLIDKMVDGIILQPHSGSGRQIDYIKSCGIPLVCFDALVAGHETDGVVVDNIEAAYIPTKRLIEMGHRKIAIVYGDDMYTCFGRLDGYKKALAEYKVRLNDNYVCRQPYTMQGGIRAIDWLFGLPDPPTAVIVTSYDMTLGAFVQINAHNLKIPEDISIIGFDNLPLAEAISPELSLVEQPMEEMGISAAKLLLRRMLGDHKKFPEIIVHKTKLHIKGSVKHIVQSK</sequence>
<keyword evidence="2" id="KW-0805">Transcription regulation</keyword>
<name>A0A1H7Z592_9FIRM</name>
<dbReference type="STRING" id="474960.SAMN05216180_0410"/>
<dbReference type="CDD" id="cd06267">
    <property type="entry name" value="PBP1_LacI_sugar_binding-like"/>
    <property type="match status" value="1"/>
</dbReference>
<protein>
    <submittedName>
        <fullName evidence="6">Transcriptional regulator, LacI family</fullName>
    </submittedName>
</protein>
<dbReference type="PANTHER" id="PTHR30146">
    <property type="entry name" value="LACI-RELATED TRANSCRIPTIONAL REPRESSOR"/>
    <property type="match status" value="1"/>
</dbReference>
<feature type="domain" description="HTH lacI-type" evidence="5">
    <location>
        <begin position="3"/>
        <end position="56"/>
    </location>
</feature>
<evidence type="ECO:0000313" key="6">
    <source>
        <dbReference type="EMBL" id="SEM52708.1"/>
    </source>
</evidence>
<dbReference type="AlphaFoldDB" id="A0A1H7Z592"/>
<dbReference type="Pfam" id="PF00356">
    <property type="entry name" value="LacI"/>
    <property type="match status" value="1"/>
</dbReference>
<dbReference type="Gene3D" id="3.40.50.2300">
    <property type="match status" value="2"/>
</dbReference>